<name>A0ABT2JCA8_9PSEU</name>
<dbReference type="Pfam" id="PF01794">
    <property type="entry name" value="Ferric_reduct"/>
    <property type="match status" value="1"/>
</dbReference>
<evidence type="ECO:0000313" key="7">
    <source>
        <dbReference type="EMBL" id="MCT2585503.1"/>
    </source>
</evidence>
<evidence type="ECO:0000313" key="8">
    <source>
        <dbReference type="Proteomes" id="UP001156441"/>
    </source>
</evidence>
<evidence type="ECO:0000259" key="6">
    <source>
        <dbReference type="Pfam" id="PF01794"/>
    </source>
</evidence>
<keyword evidence="8" id="KW-1185">Reference proteome</keyword>
<comment type="caution">
    <text evidence="7">The sequence shown here is derived from an EMBL/GenBank/DDBJ whole genome shotgun (WGS) entry which is preliminary data.</text>
</comment>
<evidence type="ECO:0000256" key="1">
    <source>
        <dbReference type="ARBA" id="ARBA00004141"/>
    </source>
</evidence>
<keyword evidence="2 5" id="KW-0812">Transmembrane</keyword>
<feature type="transmembrane region" description="Helical" evidence="5">
    <location>
        <begin position="21"/>
        <end position="39"/>
    </location>
</feature>
<feature type="transmembrane region" description="Helical" evidence="5">
    <location>
        <begin position="267"/>
        <end position="286"/>
    </location>
</feature>
<feature type="transmembrane region" description="Helical" evidence="5">
    <location>
        <begin position="110"/>
        <end position="132"/>
    </location>
</feature>
<comment type="subcellular location">
    <subcellularLocation>
        <location evidence="1">Membrane</location>
        <topology evidence="1">Multi-pass membrane protein</topology>
    </subcellularLocation>
</comment>
<gene>
    <name evidence="7" type="ORF">JT362_20480</name>
</gene>
<dbReference type="Proteomes" id="UP001156441">
    <property type="component" value="Unassembled WGS sequence"/>
</dbReference>
<sequence>MVTEQRRSGLRADLRAAVPDASAALVVTLAIFVWLYIRVRQGTSATVAVMPMMADANRFWVYFLSQAFGWSALLWAWLTTMLGLVRASARPAWSLPGRYSAARVERLHRATSLTTIGLMFAHAFLFFVELVWSNDHGLGWLGRVGSAFAEAFVPGVYPSGTGVVAILLGLLAFYLAIPLGLAYYLRNRTGARAWRVLHRFVIVVYVLSVWHTLLYGTNVWFDGWPRTTLWLLQVPVAVLLLARLLAPARPAERSGRAIGPLEVARRVTALLAVVATTVVLVLVAVSGVDGGRTPGAESAPLNVEQWMLWAGTAVLLVAIAVALRLARPRARVPDPVRNQ</sequence>
<feature type="transmembrane region" description="Helical" evidence="5">
    <location>
        <begin position="196"/>
        <end position="216"/>
    </location>
</feature>
<evidence type="ECO:0000256" key="3">
    <source>
        <dbReference type="ARBA" id="ARBA00022989"/>
    </source>
</evidence>
<feature type="transmembrane region" description="Helical" evidence="5">
    <location>
        <begin position="306"/>
        <end position="326"/>
    </location>
</feature>
<evidence type="ECO:0000256" key="5">
    <source>
        <dbReference type="SAM" id="Phobius"/>
    </source>
</evidence>
<organism evidence="7 8">
    <name type="scientific">Actinophytocola gossypii</name>
    <dbReference type="NCBI Taxonomy" id="2812003"/>
    <lineage>
        <taxon>Bacteria</taxon>
        <taxon>Bacillati</taxon>
        <taxon>Actinomycetota</taxon>
        <taxon>Actinomycetes</taxon>
        <taxon>Pseudonocardiales</taxon>
        <taxon>Pseudonocardiaceae</taxon>
    </lineage>
</organism>
<evidence type="ECO:0000256" key="4">
    <source>
        <dbReference type="ARBA" id="ARBA00023136"/>
    </source>
</evidence>
<dbReference type="EMBL" id="JAFFZE010000015">
    <property type="protein sequence ID" value="MCT2585503.1"/>
    <property type="molecule type" value="Genomic_DNA"/>
</dbReference>
<evidence type="ECO:0000256" key="2">
    <source>
        <dbReference type="ARBA" id="ARBA00022692"/>
    </source>
</evidence>
<protein>
    <submittedName>
        <fullName evidence="7">Ferric reductase-like transmembrane domain-containing protein</fullName>
    </submittedName>
</protein>
<dbReference type="InterPro" id="IPR013130">
    <property type="entry name" value="Fe3_Rdtase_TM_dom"/>
</dbReference>
<feature type="transmembrane region" description="Helical" evidence="5">
    <location>
        <begin position="228"/>
        <end position="246"/>
    </location>
</feature>
<proteinExistence type="predicted"/>
<keyword evidence="4 5" id="KW-0472">Membrane</keyword>
<keyword evidence="3 5" id="KW-1133">Transmembrane helix</keyword>
<feature type="transmembrane region" description="Helical" evidence="5">
    <location>
        <begin position="162"/>
        <end position="184"/>
    </location>
</feature>
<feature type="domain" description="Ferric oxidoreductase" evidence="6">
    <location>
        <begin position="81"/>
        <end position="208"/>
    </location>
</feature>
<reference evidence="7 8" key="1">
    <citation type="submission" date="2021-02" db="EMBL/GenBank/DDBJ databases">
        <title>Actinophytocola xerophila sp. nov., isolated from soil of cotton cropping field.</title>
        <authorList>
            <person name="Huang R."/>
            <person name="Chen X."/>
            <person name="Ge X."/>
            <person name="Liu W."/>
        </authorList>
    </citation>
    <scope>NUCLEOTIDE SEQUENCE [LARGE SCALE GENOMIC DNA]</scope>
    <source>
        <strain evidence="7 8">S1-96</strain>
    </source>
</reference>
<feature type="transmembrane region" description="Helical" evidence="5">
    <location>
        <begin position="59"/>
        <end position="89"/>
    </location>
</feature>
<accession>A0ABT2JCA8</accession>